<sequence length="88" mass="10321">MTPIIFPIQSRLWDRLNHLRSNNSSTYKVIIPVLKRTKHVKPYPLCTLYLDKHIQGRGTVQDIHQDSFESRYRGTSLLPDDSRNQEEG</sequence>
<name>A0A8E2AJ90_9APHY</name>
<accession>A0A8E2AJ90</accession>
<evidence type="ECO:0000313" key="2">
    <source>
        <dbReference type="Proteomes" id="UP000250043"/>
    </source>
</evidence>
<keyword evidence="2" id="KW-1185">Reference proteome</keyword>
<proteinExistence type="predicted"/>
<dbReference type="Proteomes" id="UP000250043">
    <property type="component" value="Unassembled WGS sequence"/>
</dbReference>
<gene>
    <name evidence="1" type="ORF">OBBRIDRAFT_798048</name>
</gene>
<organism evidence="1 2">
    <name type="scientific">Obba rivulosa</name>
    <dbReference type="NCBI Taxonomy" id="1052685"/>
    <lineage>
        <taxon>Eukaryota</taxon>
        <taxon>Fungi</taxon>
        <taxon>Dikarya</taxon>
        <taxon>Basidiomycota</taxon>
        <taxon>Agaricomycotina</taxon>
        <taxon>Agaricomycetes</taxon>
        <taxon>Polyporales</taxon>
        <taxon>Gelatoporiaceae</taxon>
        <taxon>Obba</taxon>
    </lineage>
</organism>
<protein>
    <submittedName>
        <fullName evidence="1">Uncharacterized protein</fullName>
    </submittedName>
</protein>
<dbReference type="EMBL" id="KV722577">
    <property type="protein sequence ID" value="OCH85548.1"/>
    <property type="molecule type" value="Genomic_DNA"/>
</dbReference>
<evidence type="ECO:0000313" key="1">
    <source>
        <dbReference type="EMBL" id="OCH85548.1"/>
    </source>
</evidence>
<dbReference type="AlphaFoldDB" id="A0A8E2AJ90"/>
<reference evidence="1 2" key="1">
    <citation type="submission" date="2016-07" db="EMBL/GenBank/DDBJ databases">
        <title>Draft genome of the white-rot fungus Obba rivulosa 3A-2.</title>
        <authorList>
            <consortium name="DOE Joint Genome Institute"/>
            <person name="Miettinen O."/>
            <person name="Riley R."/>
            <person name="Acob R."/>
            <person name="Barry K."/>
            <person name="Cullen D."/>
            <person name="De Vries R."/>
            <person name="Hainaut M."/>
            <person name="Hatakka A."/>
            <person name="Henrissat B."/>
            <person name="Hilden K."/>
            <person name="Kuo R."/>
            <person name="Labutti K."/>
            <person name="Lipzen A."/>
            <person name="Makela M.R."/>
            <person name="Sandor L."/>
            <person name="Spatafora J.W."/>
            <person name="Grigoriev I.V."/>
            <person name="Hibbett D.S."/>
        </authorList>
    </citation>
    <scope>NUCLEOTIDE SEQUENCE [LARGE SCALE GENOMIC DNA]</scope>
    <source>
        <strain evidence="1 2">3A-2</strain>
    </source>
</reference>